<dbReference type="RefSeq" id="XP_008482687.1">
    <property type="nucleotide sequence ID" value="XM_008484465.3"/>
</dbReference>
<evidence type="ECO:0000313" key="11">
    <source>
        <dbReference type="RefSeq" id="XP_008482687.1"/>
    </source>
</evidence>
<dbReference type="InterPro" id="IPR050549">
    <property type="entry name" value="MFS_Trehalose_Transporter"/>
</dbReference>
<evidence type="ECO:0000256" key="1">
    <source>
        <dbReference type="ARBA" id="ARBA00004651"/>
    </source>
</evidence>
<evidence type="ECO:0000256" key="3">
    <source>
        <dbReference type="ARBA" id="ARBA00022475"/>
    </source>
</evidence>
<evidence type="ECO:0000256" key="5">
    <source>
        <dbReference type="ARBA" id="ARBA00022692"/>
    </source>
</evidence>
<dbReference type="RefSeq" id="XP_026686708.1">
    <property type="nucleotide sequence ID" value="XM_026830907.1"/>
</dbReference>
<feature type="transmembrane region" description="Helical" evidence="8">
    <location>
        <begin position="176"/>
        <end position="197"/>
    </location>
</feature>
<protein>
    <submittedName>
        <fullName evidence="11 12">Facilitated trehalose transporter Tret1-like isoform X2</fullName>
    </submittedName>
</protein>
<feature type="transmembrane region" description="Helical" evidence="8">
    <location>
        <begin position="90"/>
        <end position="110"/>
    </location>
</feature>
<dbReference type="PROSITE" id="PS50850">
    <property type="entry name" value="MFS"/>
    <property type="match status" value="1"/>
</dbReference>
<keyword evidence="2" id="KW-0813">Transport</keyword>
<feature type="transmembrane region" description="Helical" evidence="8">
    <location>
        <begin position="337"/>
        <end position="355"/>
    </location>
</feature>
<keyword evidence="4" id="KW-0762">Sugar transport</keyword>
<evidence type="ECO:0000256" key="8">
    <source>
        <dbReference type="SAM" id="Phobius"/>
    </source>
</evidence>
<feature type="transmembrane region" description="Helical" evidence="8">
    <location>
        <begin position="46"/>
        <end position="70"/>
    </location>
</feature>
<dbReference type="InterPro" id="IPR005828">
    <property type="entry name" value="MFS_sugar_transport-like"/>
</dbReference>
<evidence type="ECO:0000259" key="9">
    <source>
        <dbReference type="PROSITE" id="PS50850"/>
    </source>
</evidence>
<dbReference type="GO" id="GO:0022857">
    <property type="term" value="F:transmembrane transporter activity"/>
    <property type="evidence" value="ECO:0007669"/>
    <property type="project" value="InterPro"/>
</dbReference>
<feature type="transmembrane region" description="Helical" evidence="8">
    <location>
        <begin position="203"/>
        <end position="221"/>
    </location>
</feature>
<name>A0A1S4ENA2_DIACI</name>
<keyword evidence="10" id="KW-1185">Reference proteome</keyword>
<dbReference type="PaxDb" id="121845-A0A1S4ENA2"/>
<keyword evidence="3" id="KW-1003">Cell membrane</keyword>
<dbReference type="InterPro" id="IPR005829">
    <property type="entry name" value="Sugar_transporter_CS"/>
</dbReference>
<dbReference type="Gene3D" id="1.20.1250.20">
    <property type="entry name" value="MFS general substrate transporter like domains"/>
    <property type="match status" value="1"/>
</dbReference>
<evidence type="ECO:0000256" key="6">
    <source>
        <dbReference type="ARBA" id="ARBA00022989"/>
    </source>
</evidence>
<keyword evidence="5 8" id="KW-0812">Transmembrane</keyword>
<dbReference type="PANTHER" id="PTHR48021">
    <property type="match status" value="1"/>
</dbReference>
<feature type="transmembrane region" description="Helical" evidence="8">
    <location>
        <begin position="142"/>
        <end position="164"/>
    </location>
</feature>
<feature type="transmembrane region" description="Helical" evidence="8">
    <location>
        <begin position="461"/>
        <end position="479"/>
    </location>
</feature>
<dbReference type="FunFam" id="1.20.1250.20:FF:000218">
    <property type="entry name" value="facilitated trehalose transporter Tret1"/>
    <property type="match status" value="1"/>
</dbReference>
<dbReference type="AlphaFoldDB" id="A0A1S4ENA2"/>
<organism evidence="10 12">
    <name type="scientific">Diaphorina citri</name>
    <name type="common">Asian citrus psyllid</name>
    <dbReference type="NCBI Taxonomy" id="121845"/>
    <lineage>
        <taxon>Eukaryota</taxon>
        <taxon>Metazoa</taxon>
        <taxon>Ecdysozoa</taxon>
        <taxon>Arthropoda</taxon>
        <taxon>Hexapoda</taxon>
        <taxon>Insecta</taxon>
        <taxon>Pterygota</taxon>
        <taxon>Neoptera</taxon>
        <taxon>Paraneoptera</taxon>
        <taxon>Hemiptera</taxon>
        <taxon>Sternorrhyncha</taxon>
        <taxon>Psylloidea</taxon>
        <taxon>Psyllidae</taxon>
        <taxon>Diaphorininae</taxon>
        <taxon>Diaphorina</taxon>
    </lineage>
</organism>
<evidence type="ECO:0000313" key="13">
    <source>
        <dbReference type="RefSeq" id="XP_026686708.1"/>
    </source>
</evidence>
<keyword evidence="6 8" id="KW-1133">Transmembrane helix</keyword>
<dbReference type="InterPro" id="IPR003663">
    <property type="entry name" value="Sugar/inositol_transpt"/>
</dbReference>
<reference evidence="11 12" key="1">
    <citation type="submission" date="2025-04" db="UniProtKB">
        <authorList>
            <consortium name="RefSeq"/>
        </authorList>
    </citation>
    <scope>IDENTIFICATION</scope>
</reference>
<dbReference type="GO" id="GO:0005886">
    <property type="term" value="C:plasma membrane"/>
    <property type="evidence" value="ECO:0007669"/>
    <property type="project" value="UniProtKB-SubCell"/>
</dbReference>
<dbReference type="Proteomes" id="UP000079169">
    <property type="component" value="Unplaced"/>
</dbReference>
<dbReference type="KEGG" id="dci:103519377"/>
<feature type="domain" description="Major facilitator superfamily (MFS) profile" evidence="9">
    <location>
        <begin position="40"/>
        <end position="483"/>
    </location>
</feature>
<dbReference type="SUPFAM" id="SSF103473">
    <property type="entry name" value="MFS general substrate transporter"/>
    <property type="match status" value="1"/>
</dbReference>
<keyword evidence="7 8" id="KW-0472">Membrane</keyword>
<sequence>MDPYTAAPGEVQDKGLIKNTGEPETTVKYGVRSACSQVTVSLAQNFLIIILGMSFGMPTVILGVLDHNVASNQTRLESPQLIMSDEQSSWVGSILFLFHPVGAVISGYIVEGIGRKKVMLIVCIPFFLGWILLYNAQTVNMILLGTIMLGAGMGFCEGPIMSYLGEVCEPRIRGSLTLLSGVSGNGGALGIFFLNAITDWRTTTLISSVVPILAFAMILFLPESPTWLIYKGRMVDAEKSLRWLRGWSKKDKVMVEFEQMVRDVTKATKKSSGIPTKLTKRDKFHSGLNYVRRSEVLGPFRMLMILFFITMISSFIPMRPYIIEVFHMFGLPMKPEWVLVLTGVLGITGSLVSSVTVNKFGKRPMSLWSTAICFVFFLILSFCAMNLHWPGWIPLTVFCICFWVSGYGMLPLPWMLMAEIFPIEIRGVACGISAALNSFVSFLTTKSYVNTIAWFGLHGTLFLYTFVTGVGFVYMYFYLPETEDRTLQEITDFFVQNRSAREFKRPKSKRQVERNKDIDSLM</sequence>
<dbReference type="Pfam" id="PF00083">
    <property type="entry name" value="Sugar_tr"/>
    <property type="match status" value="1"/>
</dbReference>
<proteinExistence type="predicted"/>
<dbReference type="RefSeq" id="XP_017303661.1">
    <property type="nucleotide sequence ID" value="XM_017448172.2"/>
</dbReference>
<feature type="transmembrane region" description="Helical" evidence="8">
    <location>
        <begin position="300"/>
        <end position="317"/>
    </location>
</feature>
<dbReference type="PROSITE" id="PS00217">
    <property type="entry name" value="SUGAR_TRANSPORT_2"/>
    <property type="match status" value="1"/>
</dbReference>
<dbReference type="GeneID" id="103519377"/>
<comment type="subcellular location">
    <subcellularLocation>
        <location evidence="1">Cell membrane</location>
        <topology evidence="1">Multi-pass membrane protein</topology>
    </subcellularLocation>
</comment>
<evidence type="ECO:0000256" key="4">
    <source>
        <dbReference type="ARBA" id="ARBA00022597"/>
    </source>
</evidence>
<evidence type="ECO:0000256" key="7">
    <source>
        <dbReference type="ARBA" id="ARBA00023136"/>
    </source>
</evidence>
<feature type="transmembrane region" description="Helical" evidence="8">
    <location>
        <begin position="367"/>
        <end position="389"/>
    </location>
</feature>
<dbReference type="PANTHER" id="PTHR48021:SF39">
    <property type="entry name" value="MAJOR FACILITATOR SUPERFAMILY (MFS) PROFILE DOMAIN-CONTAINING PROTEIN"/>
    <property type="match status" value="1"/>
</dbReference>
<dbReference type="InterPro" id="IPR020846">
    <property type="entry name" value="MFS_dom"/>
</dbReference>
<feature type="transmembrane region" description="Helical" evidence="8">
    <location>
        <begin position="117"/>
        <end position="136"/>
    </location>
</feature>
<evidence type="ECO:0000256" key="2">
    <source>
        <dbReference type="ARBA" id="ARBA00022448"/>
    </source>
</evidence>
<evidence type="ECO:0000313" key="10">
    <source>
        <dbReference type="Proteomes" id="UP000079169"/>
    </source>
</evidence>
<dbReference type="PRINTS" id="PR00171">
    <property type="entry name" value="SUGRTRNSPORT"/>
</dbReference>
<dbReference type="OrthoDB" id="6133115at2759"/>
<dbReference type="STRING" id="121845.A0A1S4ENA2"/>
<dbReference type="InterPro" id="IPR036259">
    <property type="entry name" value="MFS_trans_sf"/>
</dbReference>
<gene>
    <name evidence="11 12 13" type="primary">LOC103519377</name>
</gene>
<evidence type="ECO:0000313" key="12">
    <source>
        <dbReference type="RefSeq" id="XP_017303661.1"/>
    </source>
</evidence>
<feature type="transmembrane region" description="Helical" evidence="8">
    <location>
        <begin position="395"/>
        <end position="416"/>
    </location>
</feature>
<accession>A0A1S4ENA2</accession>
<feature type="transmembrane region" description="Helical" evidence="8">
    <location>
        <begin position="428"/>
        <end position="449"/>
    </location>
</feature>